<reference evidence="7" key="1">
    <citation type="journal article" date="2024" name="Gigascience">
        <title>Chromosome-level genome of the poultry shaft louse Menopon gallinae provides insight into the host-switching and adaptive evolution of parasitic lice.</title>
        <authorList>
            <person name="Xu Y."/>
            <person name="Ma L."/>
            <person name="Liu S."/>
            <person name="Liang Y."/>
            <person name="Liu Q."/>
            <person name="He Z."/>
            <person name="Tian L."/>
            <person name="Duan Y."/>
            <person name="Cai W."/>
            <person name="Li H."/>
            <person name="Song F."/>
        </authorList>
    </citation>
    <scope>NUCLEOTIDE SEQUENCE</scope>
    <source>
        <strain evidence="7">Cailab_2023a</strain>
    </source>
</reference>
<evidence type="ECO:0000256" key="2">
    <source>
        <dbReference type="ARBA" id="ARBA00022692"/>
    </source>
</evidence>
<sequence length="360" mass="40140">MNELKMDDSAVISNLSKSSSVLTFVNHDHKIEETSHERKSDGSKANAKQGLLNVRAFFFLVLWYFFSGCTLFLNKYILTFMNGDPTVLGTFQMLMTTICGLVQLYFPCGMYKPAPRVVKPPGFYKHMMLVGCTRFITVILGLVALDYVAVSFTETIKSSAPLFTVLIARCLLGENTGLYVNLSLIPVMSGLALCSANELSFDFRGFLAAMLTNLTECLQNVYSKMLISGEKFKYTPAELQFYTSISSVIVQIPVTFFFVDSSGINQTKDSSLLIAFIANGIFFHFQSISAYVLMDYISPVTHSVANTAKRAFLIWLSVILFNNPVTPLSALGTVIVILGVLLYNKAQEYDRHNFTKTLRL</sequence>
<accession>A0AAW2I7B3</accession>
<evidence type="ECO:0000259" key="6">
    <source>
        <dbReference type="Pfam" id="PF03151"/>
    </source>
</evidence>
<dbReference type="AlphaFoldDB" id="A0AAW2I7B3"/>
<feature type="transmembrane region" description="Helical" evidence="5">
    <location>
        <begin position="239"/>
        <end position="259"/>
    </location>
</feature>
<evidence type="ECO:0000256" key="3">
    <source>
        <dbReference type="ARBA" id="ARBA00022989"/>
    </source>
</evidence>
<proteinExistence type="predicted"/>
<dbReference type="GO" id="GO:0016020">
    <property type="term" value="C:membrane"/>
    <property type="evidence" value="ECO:0007669"/>
    <property type="project" value="UniProtKB-SubCell"/>
</dbReference>
<dbReference type="InterPro" id="IPR050186">
    <property type="entry name" value="TPT_transporter"/>
</dbReference>
<dbReference type="Pfam" id="PF03151">
    <property type="entry name" value="TPT"/>
    <property type="match status" value="1"/>
</dbReference>
<dbReference type="SUPFAM" id="SSF103481">
    <property type="entry name" value="Multidrug resistance efflux transporter EmrE"/>
    <property type="match status" value="1"/>
</dbReference>
<evidence type="ECO:0000256" key="5">
    <source>
        <dbReference type="SAM" id="Phobius"/>
    </source>
</evidence>
<feature type="domain" description="Sugar phosphate transporter" evidence="6">
    <location>
        <begin position="57"/>
        <end position="344"/>
    </location>
</feature>
<feature type="transmembrane region" description="Helical" evidence="5">
    <location>
        <begin position="271"/>
        <end position="292"/>
    </location>
</feature>
<dbReference type="InterPro" id="IPR037185">
    <property type="entry name" value="EmrE-like"/>
</dbReference>
<feature type="transmembrane region" description="Helical" evidence="5">
    <location>
        <begin position="126"/>
        <end position="150"/>
    </location>
</feature>
<evidence type="ECO:0000256" key="1">
    <source>
        <dbReference type="ARBA" id="ARBA00004141"/>
    </source>
</evidence>
<dbReference type="PANTHER" id="PTHR11132">
    <property type="entry name" value="SOLUTE CARRIER FAMILY 35"/>
    <property type="match status" value="1"/>
</dbReference>
<evidence type="ECO:0000256" key="4">
    <source>
        <dbReference type="ARBA" id="ARBA00023136"/>
    </source>
</evidence>
<keyword evidence="3 5" id="KW-1133">Transmembrane helix</keyword>
<dbReference type="InterPro" id="IPR004853">
    <property type="entry name" value="Sugar_P_trans_dom"/>
</dbReference>
<comment type="subcellular location">
    <subcellularLocation>
        <location evidence="1">Membrane</location>
        <topology evidence="1">Multi-pass membrane protein</topology>
    </subcellularLocation>
</comment>
<keyword evidence="2 5" id="KW-0812">Transmembrane</keyword>
<name>A0AAW2I7B3_9NEOP</name>
<feature type="transmembrane region" description="Helical" evidence="5">
    <location>
        <begin position="56"/>
        <end position="74"/>
    </location>
</feature>
<dbReference type="EMBL" id="JARGDH010000002">
    <property type="protein sequence ID" value="KAL0277360.1"/>
    <property type="molecule type" value="Genomic_DNA"/>
</dbReference>
<keyword evidence="4 5" id="KW-0472">Membrane</keyword>
<protein>
    <recommendedName>
        <fullName evidence="6">Sugar phosphate transporter domain-containing protein</fullName>
    </recommendedName>
</protein>
<gene>
    <name evidence="7" type="ORF">PYX00_004678</name>
</gene>
<organism evidence="7">
    <name type="scientific">Menopon gallinae</name>
    <name type="common">poultry shaft louse</name>
    <dbReference type="NCBI Taxonomy" id="328185"/>
    <lineage>
        <taxon>Eukaryota</taxon>
        <taxon>Metazoa</taxon>
        <taxon>Ecdysozoa</taxon>
        <taxon>Arthropoda</taxon>
        <taxon>Hexapoda</taxon>
        <taxon>Insecta</taxon>
        <taxon>Pterygota</taxon>
        <taxon>Neoptera</taxon>
        <taxon>Paraneoptera</taxon>
        <taxon>Psocodea</taxon>
        <taxon>Troctomorpha</taxon>
        <taxon>Phthiraptera</taxon>
        <taxon>Amblycera</taxon>
        <taxon>Menoponidae</taxon>
        <taxon>Menopon</taxon>
    </lineage>
</organism>
<feature type="transmembrane region" description="Helical" evidence="5">
    <location>
        <begin position="86"/>
        <end position="106"/>
    </location>
</feature>
<comment type="caution">
    <text evidence="7">The sequence shown here is derived from an EMBL/GenBank/DDBJ whole genome shotgun (WGS) entry which is preliminary data.</text>
</comment>
<evidence type="ECO:0000313" key="7">
    <source>
        <dbReference type="EMBL" id="KAL0277360.1"/>
    </source>
</evidence>
<feature type="transmembrane region" description="Helical" evidence="5">
    <location>
        <begin position="312"/>
        <end position="343"/>
    </location>
</feature>